<dbReference type="CDD" id="cd05401">
    <property type="entry name" value="NT_GlnE_GlnD_like"/>
    <property type="match status" value="1"/>
</dbReference>
<comment type="caution">
    <text evidence="8">Lacks conserved residue(s) required for the propagation of feature annotation.</text>
</comment>
<gene>
    <name evidence="8" type="primary">glnD</name>
    <name evidence="11" type="ORF">H744_2c0921</name>
</gene>
<dbReference type="Pfam" id="PF01966">
    <property type="entry name" value="HD"/>
    <property type="match status" value="1"/>
</dbReference>
<dbReference type="Pfam" id="PF08335">
    <property type="entry name" value="GlnD_UR_UTase"/>
    <property type="match status" value="1"/>
</dbReference>
<dbReference type="PROSITE" id="PS51831">
    <property type="entry name" value="HD"/>
    <property type="match status" value="1"/>
</dbReference>
<dbReference type="PATRIC" id="fig|658445.3.peg.2829"/>
<keyword evidence="6 8" id="KW-0511">Multifunctional enzyme</keyword>
<dbReference type="OrthoDB" id="9758038at2"/>
<dbReference type="InterPro" id="IPR002912">
    <property type="entry name" value="ACT_dom"/>
</dbReference>
<dbReference type="InterPro" id="IPR013546">
    <property type="entry name" value="PII_UdlTrfase/GS_AdlTrfase"/>
</dbReference>
<proteinExistence type="inferred from homology"/>
<keyword evidence="5 8" id="KW-0460">Magnesium</keyword>
<dbReference type="KEGG" id="pgb:H744_2c0921"/>
<dbReference type="EMBL" id="CP005974">
    <property type="protein sequence ID" value="AJR07632.1"/>
    <property type="molecule type" value="Genomic_DNA"/>
</dbReference>
<feature type="domain" description="HD" evidence="10">
    <location>
        <begin position="453"/>
        <end position="575"/>
    </location>
</feature>
<dbReference type="HOGENOM" id="CLU_012833_0_0_6"/>
<dbReference type="SUPFAM" id="SSF81301">
    <property type="entry name" value="Nucleotidyltransferase"/>
    <property type="match status" value="1"/>
</dbReference>
<comment type="catalytic activity">
    <reaction evidence="7">
        <text>guanosine 3',5'-bis(diphosphate) + H2O = GDP + diphosphate + H(+)</text>
        <dbReference type="Rhea" id="RHEA:14253"/>
        <dbReference type="ChEBI" id="CHEBI:15377"/>
        <dbReference type="ChEBI" id="CHEBI:15378"/>
        <dbReference type="ChEBI" id="CHEBI:33019"/>
        <dbReference type="ChEBI" id="CHEBI:58189"/>
        <dbReference type="ChEBI" id="CHEBI:77828"/>
        <dbReference type="EC" id="3.1.7.2"/>
    </reaction>
</comment>
<evidence type="ECO:0000259" key="10">
    <source>
        <dbReference type="PROSITE" id="PS51831"/>
    </source>
</evidence>
<dbReference type="GO" id="GO:0008773">
    <property type="term" value="F:[protein-PII] uridylyltransferase activity"/>
    <property type="evidence" value="ECO:0007669"/>
    <property type="project" value="UniProtKB-UniRule"/>
</dbReference>
<reference evidence="11 12" key="1">
    <citation type="submission" date="2013-05" db="EMBL/GenBank/DDBJ databases">
        <title>Complete genome sequence of the lipase-producing bacterium Photobacterium gaetbulicola Gung47.</title>
        <authorList>
            <person name="Kim Y.-O."/>
        </authorList>
    </citation>
    <scope>NUCLEOTIDE SEQUENCE [LARGE SCALE GENOMIC DNA]</scope>
    <source>
        <strain evidence="11 12">Gung47</strain>
    </source>
</reference>
<dbReference type="SMART" id="SM00471">
    <property type="entry name" value="HDc"/>
    <property type="match status" value="1"/>
</dbReference>
<comment type="catalytic activity">
    <reaction evidence="8">
        <text>[protein-PII]-L-tyrosine + UTP = [protein-PII]-uridylyl-L-tyrosine + diphosphate</text>
        <dbReference type="Rhea" id="RHEA:13673"/>
        <dbReference type="Rhea" id="RHEA-COMP:12147"/>
        <dbReference type="Rhea" id="RHEA-COMP:12148"/>
        <dbReference type="ChEBI" id="CHEBI:33019"/>
        <dbReference type="ChEBI" id="CHEBI:46398"/>
        <dbReference type="ChEBI" id="CHEBI:46858"/>
        <dbReference type="ChEBI" id="CHEBI:90602"/>
        <dbReference type="EC" id="2.7.7.59"/>
    </reaction>
</comment>
<keyword evidence="2 8" id="KW-0548">Nucleotidyltransferase</keyword>
<dbReference type="EC" id="3.1.4.-" evidence="8"/>
<dbReference type="NCBIfam" id="NF002487">
    <property type="entry name" value="PRK01759.1"/>
    <property type="match status" value="1"/>
</dbReference>
<name>A0A0C5WMS6_9GAMM</name>
<evidence type="ECO:0000256" key="4">
    <source>
        <dbReference type="ARBA" id="ARBA00022801"/>
    </source>
</evidence>
<evidence type="ECO:0000313" key="12">
    <source>
        <dbReference type="Proteomes" id="UP000032303"/>
    </source>
</evidence>
<comment type="similarity">
    <text evidence="8">Belongs to the GlnD family.</text>
</comment>
<dbReference type="PANTHER" id="PTHR47320:SF1">
    <property type="entry name" value="BIFUNCTIONAL URIDYLYLTRANSFERASE_URIDYLYL-REMOVING ENZYME"/>
    <property type="match status" value="1"/>
</dbReference>
<dbReference type="InterPro" id="IPR003607">
    <property type="entry name" value="HD/PDEase_dom"/>
</dbReference>
<protein>
    <recommendedName>
        <fullName evidence="8">Bifunctional uridylyltransferase/uridylyl-removing enzyme</fullName>
        <shortName evidence="8">UTase/UR</shortName>
    </recommendedName>
    <alternativeName>
        <fullName evidence="8">Bifunctional [protein-PII] modification enzyme</fullName>
    </alternativeName>
    <alternativeName>
        <fullName evidence="8">Bifunctional nitrogen sensor protein</fullName>
    </alternativeName>
    <domain>
        <recommendedName>
            <fullName evidence="8">[Protein-PII] uridylyltransferase</fullName>
            <shortName evidence="8">PII uridylyltransferase</shortName>
            <shortName evidence="8">UTase</shortName>
            <ecNumber evidence="8">2.7.7.59</ecNumber>
        </recommendedName>
    </domain>
    <domain>
        <recommendedName>
            <fullName evidence="8">[Protein-PII]-UMP uridylyl-removing enzyme</fullName>
            <shortName evidence="8">UR</shortName>
            <ecNumber evidence="8">3.1.4.-</ecNumber>
        </recommendedName>
    </domain>
</protein>
<evidence type="ECO:0000313" key="11">
    <source>
        <dbReference type="EMBL" id="AJR07632.1"/>
    </source>
</evidence>
<dbReference type="CDD" id="cd04899">
    <property type="entry name" value="ACT_ACR-UUR-like_2"/>
    <property type="match status" value="1"/>
</dbReference>
<dbReference type="InterPro" id="IPR006674">
    <property type="entry name" value="HD_domain"/>
</dbReference>
<dbReference type="GO" id="GO:0006808">
    <property type="term" value="P:regulation of nitrogen utilization"/>
    <property type="evidence" value="ECO:0007669"/>
    <property type="project" value="UniProtKB-UniRule"/>
</dbReference>
<evidence type="ECO:0000256" key="8">
    <source>
        <dbReference type="HAMAP-Rule" id="MF_00277"/>
    </source>
</evidence>
<dbReference type="NCBIfam" id="NF003448">
    <property type="entry name" value="PRK05007.1"/>
    <property type="match status" value="1"/>
</dbReference>
<keyword evidence="4 8" id="KW-0378">Hydrolase</keyword>
<dbReference type="SUPFAM" id="SSF55021">
    <property type="entry name" value="ACT-like"/>
    <property type="match status" value="2"/>
</dbReference>
<dbReference type="NCBIfam" id="TIGR01693">
    <property type="entry name" value="UTase_glnD"/>
    <property type="match status" value="1"/>
</dbReference>
<evidence type="ECO:0000256" key="1">
    <source>
        <dbReference type="ARBA" id="ARBA00022679"/>
    </source>
</evidence>
<dbReference type="GO" id="GO:0008081">
    <property type="term" value="F:phosphoric diester hydrolase activity"/>
    <property type="evidence" value="ECO:0007669"/>
    <property type="project" value="UniProtKB-UniRule"/>
</dbReference>
<dbReference type="InterPro" id="IPR045865">
    <property type="entry name" value="ACT-like_dom_sf"/>
</dbReference>
<comment type="cofactor">
    <cofactor evidence="8">
        <name>Mg(2+)</name>
        <dbReference type="ChEBI" id="CHEBI:18420"/>
    </cofactor>
</comment>
<dbReference type="PROSITE" id="PS51671">
    <property type="entry name" value="ACT"/>
    <property type="match status" value="2"/>
</dbReference>
<evidence type="ECO:0000256" key="7">
    <source>
        <dbReference type="ARBA" id="ARBA00047968"/>
    </source>
</evidence>
<dbReference type="Gene3D" id="1.10.3210.10">
    <property type="entry name" value="Hypothetical protein af1432"/>
    <property type="match status" value="1"/>
</dbReference>
<comment type="activity regulation">
    <text evidence="8">Uridylyltransferase (UTase) activity is inhibited by glutamine, while glutamine activates uridylyl-removing (UR) activity.</text>
</comment>
<organism evidence="11 12">
    <name type="scientific">Photobacterium gaetbulicola Gung47</name>
    <dbReference type="NCBI Taxonomy" id="658445"/>
    <lineage>
        <taxon>Bacteria</taxon>
        <taxon>Pseudomonadati</taxon>
        <taxon>Pseudomonadota</taxon>
        <taxon>Gammaproteobacteria</taxon>
        <taxon>Vibrionales</taxon>
        <taxon>Vibrionaceae</taxon>
        <taxon>Photobacterium</taxon>
    </lineage>
</organism>
<dbReference type="SUPFAM" id="SSF81593">
    <property type="entry name" value="Nucleotidyltransferase substrate binding subunit/domain"/>
    <property type="match status" value="1"/>
</dbReference>
<dbReference type="Proteomes" id="UP000032303">
    <property type="component" value="Chromosome 2"/>
</dbReference>
<dbReference type="GO" id="GO:0008893">
    <property type="term" value="F:guanosine-3',5'-bis(diphosphate) 3'-diphosphatase activity"/>
    <property type="evidence" value="ECO:0007669"/>
    <property type="project" value="UniProtKB-EC"/>
</dbReference>
<evidence type="ECO:0000256" key="3">
    <source>
        <dbReference type="ARBA" id="ARBA00022737"/>
    </source>
</evidence>
<dbReference type="Pfam" id="PF01842">
    <property type="entry name" value="ACT"/>
    <property type="match status" value="1"/>
</dbReference>
<dbReference type="SUPFAM" id="SSF109604">
    <property type="entry name" value="HD-domain/PDEase-like"/>
    <property type="match status" value="1"/>
</dbReference>
<feature type="region of interest" description="Uridylyltransferase" evidence="8">
    <location>
        <begin position="1"/>
        <end position="334"/>
    </location>
</feature>
<dbReference type="AlphaFoldDB" id="A0A0C5WMS6"/>
<dbReference type="PANTHER" id="PTHR47320">
    <property type="entry name" value="BIFUNCTIONAL URIDYLYLTRANSFERASE/URIDYLYL-REMOVING ENZYME"/>
    <property type="match status" value="1"/>
</dbReference>
<comment type="domain">
    <text evidence="8">Has four distinct domains: an N-terminal nucleotidyltransferase (NT) domain responsible for UTase activity, a central HD domain that encodes UR activity, and two C-terminal ACT domains that seem to have a role in glutamine sensing.</text>
</comment>
<dbReference type="Pfam" id="PF01909">
    <property type="entry name" value="NTP_transf_2"/>
    <property type="match status" value="1"/>
</dbReference>
<dbReference type="InterPro" id="IPR043519">
    <property type="entry name" value="NT_sf"/>
</dbReference>
<dbReference type="CDD" id="cd00077">
    <property type="entry name" value="HDc"/>
    <property type="match status" value="1"/>
</dbReference>
<dbReference type="STRING" id="658445.H744_2c0921"/>
<feature type="domain" description="ACT" evidence="9">
    <location>
        <begin position="695"/>
        <end position="775"/>
    </location>
</feature>
<keyword evidence="1 8" id="KW-0808">Transferase</keyword>
<evidence type="ECO:0000259" key="9">
    <source>
        <dbReference type="PROSITE" id="PS51671"/>
    </source>
</evidence>
<keyword evidence="12" id="KW-1185">Reference proteome</keyword>
<evidence type="ECO:0000256" key="2">
    <source>
        <dbReference type="ARBA" id="ARBA00022695"/>
    </source>
</evidence>
<dbReference type="EC" id="2.7.7.59" evidence="8"/>
<feature type="domain" description="ACT" evidence="9">
    <location>
        <begin position="801"/>
        <end position="872"/>
    </location>
</feature>
<evidence type="ECO:0000256" key="5">
    <source>
        <dbReference type="ARBA" id="ARBA00022842"/>
    </source>
</evidence>
<dbReference type="PIRSF" id="PIRSF006288">
    <property type="entry name" value="PII_uridyltransf"/>
    <property type="match status" value="1"/>
</dbReference>
<keyword evidence="3" id="KW-0677">Repeat</keyword>
<accession>A0A0C5WMS6</accession>
<comment type="function">
    <text evidence="8">Modifies, by uridylylation and deuridylylation, the PII regulatory proteins (GlnB and homologs), in response to the nitrogen status of the cell that GlnD senses through the glutamine level. Under low glutamine levels, catalyzes the conversion of the PII proteins and UTP to PII-UMP and PPi, while under higher glutamine levels, GlnD hydrolyzes PII-UMP to PII and UMP (deuridylylation). Thus, controls uridylylation state and activity of the PII proteins, and plays an important role in the regulation of nitrogen metabolism.</text>
</comment>
<evidence type="ECO:0000256" key="6">
    <source>
        <dbReference type="ARBA" id="ARBA00023268"/>
    </source>
</evidence>
<comment type="catalytic activity">
    <reaction evidence="8">
        <text>[protein-PII]-uridylyl-L-tyrosine + H2O = [protein-PII]-L-tyrosine + UMP + H(+)</text>
        <dbReference type="Rhea" id="RHEA:48600"/>
        <dbReference type="Rhea" id="RHEA-COMP:12147"/>
        <dbReference type="Rhea" id="RHEA-COMP:12148"/>
        <dbReference type="ChEBI" id="CHEBI:15377"/>
        <dbReference type="ChEBI" id="CHEBI:15378"/>
        <dbReference type="ChEBI" id="CHEBI:46858"/>
        <dbReference type="ChEBI" id="CHEBI:57865"/>
        <dbReference type="ChEBI" id="CHEBI:90602"/>
    </reaction>
</comment>
<dbReference type="InterPro" id="IPR010043">
    <property type="entry name" value="UTase/UR"/>
</dbReference>
<dbReference type="HAMAP" id="MF_00277">
    <property type="entry name" value="PII_uridylyl_transf"/>
    <property type="match status" value="1"/>
</dbReference>
<sequence>MTDPISHPATEPVDPMAPAQLRLELDQFTANQKAQFLAHTPVTNLVETRSRFIDQLLERLWQHLGLAAHPCLALIAVGGYGRGELHPLSDVDILILSQAPIDDKTGSTVSAFLTQLWDLKLDVGHSVRTIDECIKFGLDDLTVATNLQESRWLCGNQDTYRQLEERLNDGSFWPSEQFYQAKLDEQKARHARYHDTTYNLEPDIKSSPGGLRDIHTLSWVARRHFGATSLLEMSRFGFLTDAEYRELVECQDSLWRIRFALHCELRRYDNRLTFGHQASVAELLGYQGEGNRPVETMMKDFYRTLRRVAELNKMLLQLFDQAILNKGTAPEPLVLDEDFQLRGHLIEATKPALFQARPETILDMFLHIARNSQIEGIAAPTLRQLRTARRRLNRFLIEIPAARDKFMELVRQPNCLQRAFKLMHRHGVLSAYLPQWSQIVGQMQFDLFHVYTVDEHTVRLLKNINKFSDPANRDRHPICCEVYPRVTKKELLLLAAIFHDIAKGRGGDHSELGGVDAYEFCLQHGLSKPEANLVKWLVNQHLLMSVTAQRRDIYDPEVITEFAKEVRDEERLDHLICLTVADICATNQDLWNSWKRTLLAELYYSTQKALRRGLENPPDMRERIRHNQQMASALLRSKGFAPRDIEVLWQRFKADYFLRHTHKQIAWHAEAILNHDDHSKPLILISQKPTRGGTEVFVYCQDKSKLFAIVVSELDKKNLSVHDAQVMTSKDGFALDTFMVLDPTGKALGESRHQTVRRALVKALTHMKSDRKRKRPPYKLQHFNVKTTVDFLPTKSGKKTMMELVALDMPGLLARVGSVFARQHISLQAAKITTIGERAEDFFIVTNQDGEQLSDEQQAQLRDALIERLEKK</sequence>
<dbReference type="InterPro" id="IPR002934">
    <property type="entry name" value="Polymerase_NTP_transf_dom"/>
</dbReference>
<dbReference type="CDD" id="cd04900">
    <property type="entry name" value="ACT_UUR-like_1"/>
    <property type="match status" value="1"/>
</dbReference>